<dbReference type="NCBIfam" id="NF005164">
    <property type="entry name" value="PRK06638.1-4"/>
    <property type="match status" value="1"/>
</dbReference>
<organism evidence="2">
    <name type="scientific">hydrothermal vent metagenome</name>
    <dbReference type="NCBI Taxonomy" id="652676"/>
    <lineage>
        <taxon>unclassified sequences</taxon>
        <taxon>metagenomes</taxon>
        <taxon>ecological metagenomes</taxon>
    </lineage>
</organism>
<dbReference type="PANTHER" id="PTHR33269:SF17">
    <property type="entry name" value="NADH-UBIQUINONE OXIDOREDUCTASE CHAIN 6"/>
    <property type="match status" value="1"/>
</dbReference>
<keyword evidence="2" id="KW-0560">Oxidoreductase</keyword>
<evidence type="ECO:0000256" key="1">
    <source>
        <dbReference type="SAM" id="Phobius"/>
    </source>
</evidence>
<sequence>MTFELFIFYLLATIASVSGLMMITIKDPVKAALWLVLAFIATAGVWITAQAEFLGLVLILVYVGAVMVLFLFVVMMLDINLAILKEGFTKYLPIGGMVIVLIAAMMYLVLGPSNFGLDVTGAPVMHPADYSNTKAIGLELYTVHAYAFILAAVLLLLGIVAAITLALRRRPTGEVRYQNIDKQVKTQASERFKMVKMKSVVEEPIKLKEKPEEEDEK</sequence>
<evidence type="ECO:0000313" key="2">
    <source>
        <dbReference type="EMBL" id="VAW44826.1"/>
    </source>
</evidence>
<dbReference type="GO" id="GO:0016491">
    <property type="term" value="F:oxidoreductase activity"/>
    <property type="evidence" value="ECO:0007669"/>
    <property type="project" value="UniProtKB-KW"/>
</dbReference>
<reference evidence="2" key="1">
    <citation type="submission" date="2018-06" db="EMBL/GenBank/DDBJ databases">
        <authorList>
            <person name="Zhirakovskaya E."/>
        </authorList>
    </citation>
    <scope>NUCLEOTIDE SEQUENCE</scope>
</reference>
<keyword evidence="2" id="KW-0830">Ubiquinone</keyword>
<name>A0A3B0WK39_9ZZZZ</name>
<dbReference type="InterPro" id="IPR042106">
    <property type="entry name" value="Nuo/plastoQ_OxRdtase_6_NuoJ"/>
</dbReference>
<proteinExistence type="predicted"/>
<accession>A0A3B0WK39</accession>
<dbReference type="EC" id="1.6.5.3" evidence="2"/>
<feature type="transmembrane region" description="Helical" evidence="1">
    <location>
        <begin position="6"/>
        <end position="25"/>
    </location>
</feature>
<keyword evidence="1" id="KW-1133">Transmembrane helix</keyword>
<dbReference type="InterPro" id="IPR001457">
    <property type="entry name" value="NADH_UbQ/plastoQ_OxRdtase_su6"/>
</dbReference>
<dbReference type="GO" id="GO:0008137">
    <property type="term" value="F:NADH dehydrogenase (ubiquinone) activity"/>
    <property type="evidence" value="ECO:0007669"/>
    <property type="project" value="InterPro"/>
</dbReference>
<feature type="transmembrane region" description="Helical" evidence="1">
    <location>
        <begin position="145"/>
        <end position="167"/>
    </location>
</feature>
<dbReference type="AlphaFoldDB" id="A0A3B0WK39"/>
<dbReference type="PANTHER" id="PTHR33269">
    <property type="entry name" value="NADH-UBIQUINONE OXIDOREDUCTASE CHAIN 6"/>
    <property type="match status" value="1"/>
</dbReference>
<feature type="transmembrane region" description="Helical" evidence="1">
    <location>
        <begin position="55"/>
        <end position="79"/>
    </location>
</feature>
<protein>
    <submittedName>
        <fullName evidence="2">NADH-ubiquinone oxidoreductase chain J</fullName>
        <ecNumber evidence="2">1.6.5.3</ecNumber>
    </submittedName>
</protein>
<gene>
    <name evidence="2" type="ORF">MNBD_GAMMA03-1963</name>
</gene>
<dbReference type="Pfam" id="PF00499">
    <property type="entry name" value="Oxidored_q3"/>
    <property type="match status" value="1"/>
</dbReference>
<keyword evidence="1" id="KW-0812">Transmembrane</keyword>
<keyword evidence="1" id="KW-0472">Membrane</keyword>
<dbReference type="Gene3D" id="1.20.120.1200">
    <property type="entry name" value="NADH-ubiquinone/plastoquinone oxidoreductase chain 6, subunit NuoJ"/>
    <property type="match status" value="1"/>
</dbReference>
<feature type="transmembrane region" description="Helical" evidence="1">
    <location>
        <begin position="32"/>
        <end position="49"/>
    </location>
</feature>
<feature type="transmembrane region" description="Helical" evidence="1">
    <location>
        <begin position="91"/>
        <end position="110"/>
    </location>
</feature>
<dbReference type="EMBL" id="UOFC01000026">
    <property type="protein sequence ID" value="VAW44826.1"/>
    <property type="molecule type" value="Genomic_DNA"/>
</dbReference>